<evidence type="ECO:0000259" key="7">
    <source>
        <dbReference type="Pfam" id="PF00707"/>
    </source>
</evidence>
<dbReference type="EMBL" id="CP017754">
    <property type="protein sequence ID" value="AOZ06814.1"/>
    <property type="molecule type" value="Genomic_DNA"/>
</dbReference>
<dbReference type="PANTHER" id="PTHR10938">
    <property type="entry name" value="TRANSLATION INITIATION FACTOR IF-3"/>
    <property type="match status" value="1"/>
</dbReference>
<evidence type="ECO:0000313" key="9">
    <source>
        <dbReference type="EMBL" id="AOZ06814.1"/>
    </source>
</evidence>
<dbReference type="Gene3D" id="3.30.110.10">
    <property type="entry name" value="Translation initiation factor 3 (IF-3), C-terminal domain"/>
    <property type="match status" value="1"/>
</dbReference>
<dbReference type="InterPro" id="IPR019815">
    <property type="entry name" value="Translation_initiation_fac_3_C"/>
</dbReference>
<name>A0A1D9I3Z0_9BURK</name>
<feature type="domain" description="Translation initiation factor 3 N-terminal" evidence="8">
    <location>
        <begin position="2"/>
        <end position="61"/>
    </location>
</feature>
<dbReference type="PROSITE" id="PS00938">
    <property type="entry name" value="IF3"/>
    <property type="match status" value="1"/>
</dbReference>
<feature type="domain" description="Translation initiation factor 3 C-terminal" evidence="7">
    <location>
        <begin position="68"/>
        <end position="153"/>
    </location>
</feature>
<dbReference type="SUPFAM" id="SSF54364">
    <property type="entry name" value="Translation initiation factor IF3, N-terminal domain"/>
    <property type="match status" value="1"/>
</dbReference>
<keyword evidence="4" id="KW-0963">Cytoplasm</keyword>
<gene>
    <name evidence="4" type="primary">infC</name>
    <name evidence="9" type="ORF">BKK80_14040</name>
</gene>
<dbReference type="PANTHER" id="PTHR10938:SF0">
    <property type="entry name" value="TRANSLATION INITIATION FACTOR IF-3, MITOCHONDRIAL"/>
    <property type="match status" value="1"/>
</dbReference>
<proteinExistence type="inferred from homology"/>
<evidence type="ECO:0000256" key="6">
    <source>
        <dbReference type="RuleBase" id="RU000646"/>
    </source>
</evidence>
<keyword evidence="10" id="KW-1185">Reference proteome</keyword>
<keyword evidence="2 4" id="KW-0396">Initiation factor</keyword>
<evidence type="ECO:0000256" key="5">
    <source>
        <dbReference type="NCBIfam" id="TIGR00168"/>
    </source>
</evidence>
<evidence type="ECO:0000256" key="1">
    <source>
        <dbReference type="ARBA" id="ARBA00005439"/>
    </source>
</evidence>
<dbReference type="InterPro" id="IPR001288">
    <property type="entry name" value="Translation_initiation_fac_3"/>
</dbReference>
<dbReference type="Pfam" id="PF00707">
    <property type="entry name" value="IF3_C"/>
    <property type="match status" value="1"/>
</dbReference>
<keyword evidence="3 4" id="KW-0648">Protein biosynthesis</keyword>
<comment type="subcellular location">
    <subcellularLocation>
        <location evidence="4 6">Cytoplasm</location>
    </subcellularLocation>
</comment>
<dbReference type="InterPro" id="IPR019813">
    <property type="entry name" value="Translation_initiation_fac3_CS"/>
</dbReference>
<evidence type="ECO:0000259" key="8">
    <source>
        <dbReference type="Pfam" id="PF05198"/>
    </source>
</evidence>
<sequence>MRLVGVDNEQLGIFKFIEALRMAEDKDLDLVEIAPNASPPVARIMDYGKFKYEEAKRAHEAKLKQKIIQVKEVKFRPGTDDGDYNVKLRNLRRFLEDGDKTKITLRFRGREMAHQEIGARMLERLKVDLEEFGQVEQMPKMEGRQMVMVLAPKKKK</sequence>
<comment type="function">
    <text evidence="4 6">IF-3 binds to the 30S ribosomal subunit and shifts the equilibrium between 70S ribosomes and their 50S and 30S subunits in favor of the free subunits, thus enhancing the availability of 30S subunits on which protein synthesis initiation begins.</text>
</comment>
<accession>A0A1D9I3Z0</accession>
<dbReference type="Proteomes" id="UP000177515">
    <property type="component" value="Chromosome 1"/>
</dbReference>
<dbReference type="InterPro" id="IPR036788">
    <property type="entry name" value="T_IF-3_C_sf"/>
</dbReference>
<dbReference type="Gene3D" id="3.10.20.80">
    <property type="entry name" value="Translation initiation factor 3 (IF-3), N-terminal domain"/>
    <property type="match status" value="1"/>
</dbReference>
<dbReference type="GO" id="GO:0003743">
    <property type="term" value="F:translation initiation factor activity"/>
    <property type="evidence" value="ECO:0007669"/>
    <property type="project" value="UniProtKB-KW"/>
</dbReference>
<evidence type="ECO:0000256" key="2">
    <source>
        <dbReference type="ARBA" id="ARBA00022540"/>
    </source>
</evidence>
<evidence type="ECO:0000313" key="10">
    <source>
        <dbReference type="Proteomes" id="UP000177515"/>
    </source>
</evidence>
<reference evidence="9 10" key="1">
    <citation type="submission" date="2016-10" db="EMBL/GenBank/DDBJ databases">
        <title>Complete genome sequences of three Cupriavidus strains isolated from various Malaysian environments.</title>
        <authorList>
            <person name="Abdullah A.A.-A."/>
            <person name="Shafie N.A.H."/>
            <person name="Lau N.S."/>
        </authorList>
    </citation>
    <scope>NUCLEOTIDE SEQUENCE [LARGE SCALE GENOMIC DNA]</scope>
    <source>
        <strain evidence="9 10">USMAA1020</strain>
    </source>
</reference>
<comment type="subunit">
    <text evidence="4 6">Monomer.</text>
</comment>
<protein>
    <recommendedName>
        <fullName evidence="4 5">Translation initiation factor IF-3</fullName>
    </recommendedName>
</protein>
<dbReference type="InterPro" id="IPR019814">
    <property type="entry name" value="Translation_initiation_fac_3_N"/>
</dbReference>
<organism evidence="9 10">
    <name type="scientific">Cupriavidus malaysiensis</name>
    <dbReference type="NCBI Taxonomy" id="367825"/>
    <lineage>
        <taxon>Bacteria</taxon>
        <taxon>Pseudomonadati</taxon>
        <taxon>Pseudomonadota</taxon>
        <taxon>Betaproteobacteria</taxon>
        <taxon>Burkholderiales</taxon>
        <taxon>Burkholderiaceae</taxon>
        <taxon>Cupriavidus</taxon>
    </lineage>
</organism>
<dbReference type="NCBIfam" id="TIGR00168">
    <property type="entry name" value="infC"/>
    <property type="match status" value="1"/>
</dbReference>
<dbReference type="SUPFAM" id="SSF55200">
    <property type="entry name" value="Translation initiation factor IF3, C-terminal domain"/>
    <property type="match status" value="1"/>
</dbReference>
<evidence type="ECO:0000256" key="3">
    <source>
        <dbReference type="ARBA" id="ARBA00022917"/>
    </source>
</evidence>
<dbReference type="Pfam" id="PF05198">
    <property type="entry name" value="IF3_N"/>
    <property type="match status" value="1"/>
</dbReference>
<dbReference type="HAMAP" id="MF_00080">
    <property type="entry name" value="IF_3"/>
    <property type="match status" value="1"/>
</dbReference>
<evidence type="ECO:0000256" key="4">
    <source>
        <dbReference type="HAMAP-Rule" id="MF_00080"/>
    </source>
</evidence>
<comment type="similarity">
    <text evidence="1 4 6">Belongs to the IF-3 family.</text>
</comment>
<dbReference type="InterPro" id="IPR036787">
    <property type="entry name" value="T_IF-3_N_sf"/>
</dbReference>